<evidence type="ECO:0000313" key="6">
    <source>
        <dbReference type="Proteomes" id="UP000537775"/>
    </source>
</evidence>
<evidence type="ECO:0000256" key="1">
    <source>
        <dbReference type="ARBA" id="ARBA00022722"/>
    </source>
</evidence>
<dbReference type="AlphaFoldDB" id="A0A7X0FRU1"/>
<evidence type="ECO:0000256" key="3">
    <source>
        <dbReference type="ARBA" id="ARBA00022839"/>
    </source>
</evidence>
<dbReference type="SMART" id="SM00479">
    <property type="entry name" value="EXOIII"/>
    <property type="match status" value="1"/>
</dbReference>
<keyword evidence="6" id="KW-1185">Reference proteome</keyword>
<dbReference type="InterPro" id="IPR013520">
    <property type="entry name" value="Ribonucl_H"/>
</dbReference>
<evidence type="ECO:0000256" key="2">
    <source>
        <dbReference type="ARBA" id="ARBA00022801"/>
    </source>
</evidence>
<keyword evidence="1" id="KW-0540">Nuclease</keyword>
<evidence type="ECO:0000259" key="4">
    <source>
        <dbReference type="SMART" id="SM00479"/>
    </source>
</evidence>
<dbReference type="Proteomes" id="UP000537775">
    <property type="component" value="Unassembled WGS sequence"/>
</dbReference>
<name>A0A7X0FRU1_9MICO</name>
<protein>
    <submittedName>
        <fullName evidence="5">DNA polymerase III epsilon subunit-like protein</fullName>
    </submittedName>
</protein>
<keyword evidence="2" id="KW-0378">Hydrolase</keyword>
<dbReference type="EMBL" id="JACHML010000001">
    <property type="protein sequence ID" value="MBB6392544.1"/>
    <property type="molecule type" value="Genomic_DNA"/>
</dbReference>
<dbReference type="Pfam" id="PF00929">
    <property type="entry name" value="RNase_T"/>
    <property type="match status" value="1"/>
</dbReference>
<dbReference type="InterPro" id="IPR036397">
    <property type="entry name" value="RNaseH_sf"/>
</dbReference>
<dbReference type="GO" id="GO:0003676">
    <property type="term" value="F:nucleic acid binding"/>
    <property type="evidence" value="ECO:0007669"/>
    <property type="project" value="InterPro"/>
</dbReference>
<gene>
    <name evidence="5" type="ORF">HD594_002857</name>
</gene>
<dbReference type="RefSeq" id="WP_184751598.1">
    <property type="nucleotide sequence ID" value="NZ_BAAAJR010000001.1"/>
</dbReference>
<keyword evidence="3" id="KW-0269">Exonuclease</keyword>
<dbReference type="PANTHER" id="PTHR30231:SF4">
    <property type="entry name" value="PROTEIN NEN2"/>
    <property type="match status" value="1"/>
</dbReference>
<feature type="domain" description="Exonuclease" evidence="4">
    <location>
        <begin position="12"/>
        <end position="187"/>
    </location>
</feature>
<dbReference type="Gene3D" id="3.30.420.10">
    <property type="entry name" value="Ribonuclease H-like superfamily/Ribonuclease H"/>
    <property type="match status" value="1"/>
</dbReference>
<dbReference type="CDD" id="cd06127">
    <property type="entry name" value="DEDDh"/>
    <property type="match status" value="1"/>
</dbReference>
<accession>A0A7X0FRU1</accession>
<comment type="caution">
    <text evidence="5">The sequence shown here is derived from an EMBL/GenBank/DDBJ whole genome shotgun (WGS) entry which is preliminary data.</text>
</comment>
<organism evidence="5 6">
    <name type="scientific">Microbacterium thalassium</name>
    <dbReference type="NCBI Taxonomy" id="362649"/>
    <lineage>
        <taxon>Bacteria</taxon>
        <taxon>Bacillati</taxon>
        <taxon>Actinomycetota</taxon>
        <taxon>Actinomycetes</taxon>
        <taxon>Micrococcales</taxon>
        <taxon>Microbacteriaceae</taxon>
        <taxon>Microbacterium</taxon>
    </lineage>
</organism>
<proteinExistence type="predicted"/>
<dbReference type="SUPFAM" id="SSF53098">
    <property type="entry name" value="Ribonuclease H-like"/>
    <property type="match status" value="1"/>
</dbReference>
<dbReference type="InterPro" id="IPR012337">
    <property type="entry name" value="RNaseH-like_sf"/>
</dbReference>
<dbReference type="PANTHER" id="PTHR30231">
    <property type="entry name" value="DNA POLYMERASE III SUBUNIT EPSILON"/>
    <property type="match status" value="1"/>
</dbReference>
<dbReference type="GO" id="GO:0008408">
    <property type="term" value="F:3'-5' exonuclease activity"/>
    <property type="evidence" value="ECO:0007669"/>
    <property type="project" value="TreeGrafter"/>
</dbReference>
<evidence type="ECO:0000313" key="5">
    <source>
        <dbReference type="EMBL" id="MBB6392544.1"/>
    </source>
</evidence>
<reference evidence="5 6" key="1">
    <citation type="submission" date="2020-08" db="EMBL/GenBank/DDBJ databases">
        <title>Sequencing the genomes of 1000 actinobacteria strains.</title>
        <authorList>
            <person name="Klenk H.-P."/>
        </authorList>
    </citation>
    <scope>NUCLEOTIDE SEQUENCE [LARGE SCALE GENOMIC DNA]</scope>
    <source>
        <strain evidence="5 6">DSM 12511</strain>
    </source>
</reference>
<sequence length="199" mass="21253">MTAAPEDAPAEVLISVDVETAGPSPSGHALLSIGACVVDDPASGFYVELRPDRDAVVPEAIAVSGLSIDDLVRTGADPADAMARFAAWIDEMTPGGRVPLFVGFNAGFDWMFVADYFQRYLGRNPFGHSSFDIKSFAMGLTGRSWRDASLRRLAPLFLSGRELSHNALEDARDQAELLRAMRARAGEGTHDDSGGPAGR</sequence>